<comment type="caution">
    <text evidence="2">The sequence shown here is derived from an EMBL/GenBank/DDBJ whole genome shotgun (WGS) entry which is preliminary data.</text>
</comment>
<evidence type="ECO:0000313" key="3">
    <source>
        <dbReference type="Proteomes" id="UP001359559"/>
    </source>
</evidence>
<dbReference type="EMBL" id="JAYKXN010000001">
    <property type="protein sequence ID" value="KAK7320226.1"/>
    <property type="molecule type" value="Genomic_DNA"/>
</dbReference>
<sequence length="346" mass="38845">MPDLLFQVGELAESRTFQSGFRGAWFRCRIRGTRTKDASVSHLLEYFDYPDQKPSWIKLYQKLVTNIKKSKGFNRQLMLRPSFPIIYHDSEICDLKTISEVVVIVDNEWKVGDLVDWCKDGCYWSGTVTKILGNGKVQIDLPPRPWGEGSSYEALSKDLRPSLDWCPQKGWTVPTPMGGGCSRPCARIVYPANSDGKVGQPTVSTYSSHSSEDLEGLLDCPDKSMAKRQQCNTARNGIEIDQSDNKIGRTCFLDSISSPHIMDTSIENSEKATIKDGYNEYPIKTMRSSRSLCLNSMSSNTIEAAILDLEELGNKIKYLRDVLNLGVPLSGTKPSWKFSQHHAPCK</sequence>
<organism evidence="2 3">
    <name type="scientific">Clitoria ternatea</name>
    <name type="common">Butterfly pea</name>
    <dbReference type="NCBI Taxonomy" id="43366"/>
    <lineage>
        <taxon>Eukaryota</taxon>
        <taxon>Viridiplantae</taxon>
        <taxon>Streptophyta</taxon>
        <taxon>Embryophyta</taxon>
        <taxon>Tracheophyta</taxon>
        <taxon>Spermatophyta</taxon>
        <taxon>Magnoliopsida</taxon>
        <taxon>eudicotyledons</taxon>
        <taxon>Gunneridae</taxon>
        <taxon>Pentapetalae</taxon>
        <taxon>rosids</taxon>
        <taxon>fabids</taxon>
        <taxon>Fabales</taxon>
        <taxon>Fabaceae</taxon>
        <taxon>Papilionoideae</taxon>
        <taxon>50 kb inversion clade</taxon>
        <taxon>NPAAA clade</taxon>
        <taxon>indigoferoid/millettioid clade</taxon>
        <taxon>Phaseoleae</taxon>
        <taxon>Clitoria</taxon>
    </lineage>
</organism>
<dbReference type="Pfam" id="PF05641">
    <property type="entry name" value="Agenet"/>
    <property type="match status" value="1"/>
</dbReference>
<proteinExistence type="predicted"/>
<dbReference type="PANTHER" id="PTHR36805">
    <property type="entry name" value="AGENET DOMAIN-CONTAINING PROTEIN"/>
    <property type="match status" value="1"/>
</dbReference>
<evidence type="ECO:0000259" key="1">
    <source>
        <dbReference type="SMART" id="SM00743"/>
    </source>
</evidence>
<keyword evidence="3" id="KW-1185">Reference proteome</keyword>
<dbReference type="AlphaFoldDB" id="A0AAN9Q2R8"/>
<evidence type="ECO:0000313" key="2">
    <source>
        <dbReference type="EMBL" id="KAK7320226.1"/>
    </source>
</evidence>
<gene>
    <name evidence="2" type="ORF">RJT34_04962</name>
</gene>
<reference evidence="2 3" key="1">
    <citation type="submission" date="2024-01" db="EMBL/GenBank/DDBJ databases">
        <title>The genomes of 5 underutilized Papilionoideae crops provide insights into root nodulation and disease resistance.</title>
        <authorList>
            <person name="Yuan L."/>
        </authorList>
    </citation>
    <scope>NUCLEOTIDE SEQUENCE [LARGE SCALE GENOMIC DNA]</scope>
    <source>
        <strain evidence="2">LY-2023</strain>
        <tissue evidence="2">Leaf</tissue>
    </source>
</reference>
<dbReference type="SMART" id="SM00743">
    <property type="entry name" value="Agenet"/>
    <property type="match status" value="1"/>
</dbReference>
<dbReference type="PANTHER" id="PTHR36805:SF7">
    <property type="entry name" value="AGENET DOMAIN-CONTAINING PROTEIN"/>
    <property type="match status" value="1"/>
</dbReference>
<name>A0AAN9Q2R8_CLITE</name>
<dbReference type="Proteomes" id="UP001359559">
    <property type="component" value="Unassembled WGS sequence"/>
</dbReference>
<feature type="domain" description="Agenet" evidence="1">
    <location>
        <begin position="107"/>
        <end position="167"/>
    </location>
</feature>
<dbReference type="InterPro" id="IPR008395">
    <property type="entry name" value="Agenet-like_dom"/>
</dbReference>
<protein>
    <recommendedName>
        <fullName evidence="1">Agenet domain-containing protein</fullName>
    </recommendedName>
</protein>
<dbReference type="InterPro" id="IPR014002">
    <property type="entry name" value="Agenet_dom_plant"/>
</dbReference>
<accession>A0AAN9Q2R8</accession>